<dbReference type="Proteomes" id="UP000199475">
    <property type="component" value="Unassembled WGS sequence"/>
</dbReference>
<keyword evidence="3" id="KW-1185">Reference proteome</keyword>
<keyword evidence="1" id="KW-1133">Transmembrane helix</keyword>
<sequence>MLRLPLRPRSPRADEVTPLGRRAKMADMARPNAKSQSRDMIISMAVLLVPILVIVWLFTDNPEPQAEAVDVAPLLARAEAESPYAILRANNLPEPWKPVRVAWAADGENWMGGEPADGNSWLVGYLGPDGIYYGVQQKDRNERLFIADVTRDGEPTGDTVQALDRNWEAYESEDGRTTSLVARDGDVISIVAADTDLEAVEAFVTSLTTE</sequence>
<feature type="transmembrane region" description="Helical" evidence="1">
    <location>
        <begin position="40"/>
        <end position="58"/>
    </location>
</feature>
<dbReference type="STRING" id="686624.SAMN04488242_1449"/>
<dbReference type="EMBL" id="FNGP01000002">
    <property type="protein sequence ID" value="SDL40572.1"/>
    <property type="molecule type" value="Genomic_DNA"/>
</dbReference>
<accession>A0A1G9JT59</accession>
<keyword evidence="1" id="KW-0812">Transmembrane</keyword>
<dbReference type="AlphaFoldDB" id="A0A1G9JT59"/>
<dbReference type="RefSeq" id="WP_093250430.1">
    <property type="nucleotide sequence ID" value="NZ_FNGP01000002.1"/>
</dbReference>
<dbReference type="Pfam" id="PF14030">
    <property type="entry name" value="DUF4245"/>
    <property type="match status" value="1"/>
</dbReference>
<organism evidence="2 3">
    <name type="scientific">Tessaracoccus oleiagri</name>
    <dbReference type="NCBI Taxonomy" id="686624"/>
    <lineage>
        <taxon>Bacteria</taxon>
        <taxon>Bacillati</taxon>
        <taxon>Actinomycetota</taxon>
        <taxon>Actinomycetes</taxon>
        <taxon>Propionibacteriales</taxon>
        <taxon>Propionibacteriaceae</taxon>
        <taxon>Tessaracoccus</taxon>
    </lineage>
</organism>
<reference evidence="2 3" key="1">
    <citation type="submission" date="2016-10" db="EMBL/GenBank/DDBJ databases">
        <authorList>
            <person name="de Groot N.N."/>
        </authorList>
    </citation>
    <scope>NUCLEOTIDE SEQUENCE [LARGE SCALE GENOMIC DNA]</scope>
    <source>
        <strain evidence="2 3">CGMCC 1.9159</strain>
    </source>
</reference>
<dbReference type="OrthoDB" id="3827115at2"/>
<evidence type="ECO:0000256" key="1">
    <source>
        <dbReference type="SAM" id="Phobius"/>
    </source>
</evidence>
<dbReference type="InterPro" id="IPR025339">
    <property type="entry name" value="DUF4245"/>
</dbReference>
<evidence type="ECO:0000313" key="2">
    <source>
        <dbReference type="EMBL" id="SDL40572.1"/>
    </source>
</evidence>
<evidence type="ECO:0000313" key="3">
    <source>
        <dbReference type="Proteomes" id="UP000199475"/>
    </source>
</evidence>
<evidence type="ECO:0008006" key="4">
    <source>
        <dbReference type="Google" id="ProtNLM"/>
    </source>
</evidence>
<name>A0A1G9JT59_9ACTN</name>
<keyword evidence="1" id="KW-0472">Membrane</keyword>
<proteinExistence type="predicted"/>
<protein>
    <recommendedName>
        <fullName evidence="4">DUF4245 domain-containing protein</fullName>
    </recommendedName>
</protein>
<gene>
    <name evidence="2" type="ORF">SAMN04488242_1449</name>
</gene>